<dbReference type="InterPro" id="IPR036597">
    <property type="entry name" value="Fido-like_dom_sf"/>
</dbReference>
<dbReference type="GO" id="GO:0005524">
    <property type="term" value="F:ATP binding"/>
    <property type="evidence" value="ECO:0007669"/>
    <property type="project" value="UniProtKB-KW"/>
</dbReference>
<dbReference type="Gene3D" id="1.10.3290.10">
    <property type="entry name" value="Fido-like domain"/>
    <property type="match status" value="1"/>
</dbReference>
<dbReference type="InParanoid" id="A0A286UJ47"/>
<keyword evidence="5" id="KW-1185">Reference proteome</keyword>
<evidence type="ECO:0000256" key="1">
    <source>
        <dbReference type="PIRSR" id="PIRSR640198-1"/>
    </source>
</evidence>
<feature type="binding site" evidence="2">
    <location>
        <begin position="373"/>
        <end position="374"/>
    </location>
    <ligand>
        <name>ATP</name>
        <dbReference type="ChEBI" id="CHEBI:30616"/>
    </ligand>
</feature>
<dbReference type="OrthoDB" id="439046at2759"/>
<dbReference type="EMBL" id="NBII01000004">
    <property type="protein sequence ID" value="PAV19494.1"/>
    <property type="molecule type" value="Genomic_DNA"/>
</dbReference>
<dbReference type="PANTHER" id="PTHR13504:SF38">
    <property type="entry name" value="FIDO DOMAIN-CONTAINING PROTEIN"/>
    <property type="match status" value="1"/>
</dbReference>
<dbReference type="Proteomes" id="UP000217199">
    <property type="component" value="Unassembled WGS sequence"/>
</dbReference>
<proteinExistence type="predicted"/>
<feature type="binding site" evidence="2">
    <location>
        <begin position="341"/>
        <end position="348"/>
    </location>
    <ligand>
        <name>ATP</name>
        <dbReference type="ChEBI" id="CHEBI:30616"/>
    </ligand>
</feature>
<dbReference type="Pfam" id="PF02661">
    <property type="entry name" value="Fic"/>
    <property type="match status" value="1"/>
</dbReference>
<evidence type="ECO:0000313" key="4">
    <source>
        <dbReference type="EMBL" id="PAV19494.1"/>
    </source>
</evidence>
<gene>
    <name evidence="4" type="ORF">PNOK_0442800</name>
</gene>
<dbReference type="PANTHER" id="PTHR13504">
    <property type="entry name" value="FIDO DOMAIN-CONTAINING PROTEIN DDB_G0283145"/>
    <property type="match status" value="1"/>
</dbReference>
<organism evidence="4 5">
    <name type="scientific">Pyrrhoderma noxium</name>
    <dbReference type="NCBI Taxonomy" id="2282107"/>
    <lineage>
        <taxon>Eukaryota</taxon>
        <taxon>Fungi</taxon>
        <taxon>Dikarya</taxon>
        <taxon>Basidiomycota</taxon>
        <taxon>Agaricomycotina</taxon>
        <taxon>Agaricomycetes</taxon>
        <taxon>Hymenochaetales</taxon>
        <taxon>Hymenochaetaceae</taxon>
        <taxon>Pyrrhoderma</taxon>
    </lineage>
</organism>
<evidence type="ECO:0000256" key="2">
    <source>
        <dbReference type="PIRSR" id="PIRSR640198-2"/>
    </source>
</evidence>
<feature type="domain" description="Fido" evidence="3">
    <location>
        <begin position="244"/>
        <end position="394"/>
    </location>
</feature>
<dbReference type="AlphaFoldDB" id="A0A286UJ47"/>
<dbReference type="PROSITE" id="PS51459">
    <property type="entry name" value="FIDO"/>
    <property type="match status" value="1"/>
</dbReference>
<dbReference type="STRING" id="2282107.A0A286UJ47"/>
<protein>
    <submittedName>
        <fullName evidence="4">Filamentation induced by cAMP fic</fullName>
    </submittedName>
</protein>
<dbReference type="InterPro" id="IPR003812">
    <property type="entry name" value="Fido"/>
</dbReference>
<comment type="caution">
    <text evidence="4">The sequence shown here is derived from an EMBL/GenBank/DDBJ whole genome shotgun (WGS) entry which is preliminary data.</text>
</comment>
<dbReference type="SUPFAM" id="SSF140931">
    <property type="entry name" value="Fic-like"/>
    <property type="match status" value="1"/>
</dbReference>
<evidence type="ECO:0000259" key="3">
    <source>
        <dbReference type="PROSITE" id="PS51459"/>
    </source>
</evidence>
<name>A0A286UJ47_9AGAM</name>
<sequence length="403" mass="46128">MFSGARYSTEQLRNVPHELLTNAIDHLLWNSIATSESTAELRNAALLMEDYLLPKYPSPFLMVRVGDVRAYLSSPTTALELYNQALDSLKSDNIKDRVFEEFVHQFSSYTTACVEKQWADVQTKIFIQEWRPSKTLKTPEFSPFPPITANQIRDEWARLLGAGNGDAWKKLVTLLSVETNQIEDAFLLTNASTYEIITHGVAQGQVLCMPDSVLKDEEIIRDILKDTIRAYENLHAFQEESGELTPDLILDTHRILMRSSKINPEFTKYLNTGLTRTRTRKWVYITSANFNVQCCPPDEVDKELEYICRIGKQWIRNWKRNPYAVAAWLQTALGSCHPFEDGNGRTIRLLASIPLLQQGYPPICVPKEYEIDYYAAIRKSYNGDLAPLADCFAKEQTLKHSYP</sequence>
<keyword evidence="2" id="KW-0547">Nucleotide-binding</keyword>
<feature type="active site" evidence="1">
    <location>
        <position position="337"/>
    </location>
</feature>
<reference evidence="4 5" key="1">
    <citation type="journal article" date="2017" name="Mol. Ecol.">
        <title>Comparative and population genomic landscape of Phellinus noxius: A hypervariable fungus causing root rot in trees.</title>
        <authorList>
            <person name="Chung C.L."/>
            <person name="Lee T.J."/>
            <person name="Akiba M."/>
            <person name="Lee H.H."/>
            <person name="Kuo T.H."/>
            <person name="Liu D."/>
            <person name="Ke H.M."/>
            <person name="Yokoi T."/>
            <person name="Roa M.B."/>
            <person name="Lu M.J."/>
            <person name="Chang Y.Y."/>
            <person name="Ann P.J."/>
            <person name="Tsai J.N."/>
            <person name="Chen C.Y."/>
            <person name="Tzean S.S."/>
            <person name="Ota Y."/>
            <person name="Hattori T."/>
            <person name="Sahashi N."/>
            <person name="Liou R.F."/>
            <person name="Kikuchi T."/>
            <person name="Tsai I.J."/>
        </authorList>
    </citation>
    <scope>NUCLEOTIDE SEQUENCE [LARGE SCALE GENOMIC DNA]</scope>
    <source>
        <strain evidence="4 5">FFPRI411160</strain>
    </source>
</reference>
<accession>A0A286UJ47</accession>
<keyword evidence="2" id="KW-0067">ATP-binding</keyword>
<evidence type="ECO:0000313" key="5">
    <source>
        <dbReference type="Proteomes" id="UP000217199"/>
    </source>
</evidence>
<dbReference type="InterPro" id="IPR040198">
    <property type="entry name" value="Fido_containing"/>
</dbReference>